<gene>
    <name evidence="3" type="ORF">NP048_17315</name>
</gene>
<evidence type="ECO:0000256" key="1">
    <source>
        <dbReference type="SAM" id="MobiDB-lite"/>
    </source>
</evidence>
<dbReference type="Pfam" id="PF19843">
    <property type="entry name" value="DUF6318"/>
    <property type="match status" value="1"/>
</dbReference>
<proteinExistence type="predicted"/>
<keyword evidence="4" id="KW-1185">Reference proteome</keyword>
<feature type="domain" description="DUF6318" evidence="2">
    <location>
        <begin position="31"/>
        <end position="168"/>
    </location>
</feature>
<protein>
    <submittedName>
        <fullName evidence="3">DUF6318 family protein</fullName>
    </submittedName>
</protein>
<evidence type="ECO:0000313" key="4">
    <source>
        <dbReference type="Proteomes" id="UP001316384"/>
    </source>
</evidence>
<reference evidence="3 4" key="1">
    <citation type="submission" date="2022-07" db="EMBL/GenBank/DDBJ databases">
        <title>Novel species in genus cellulomonas.</title>
        <authorList>
            <person name="Ye L."/>
        </authorList>
    </citation>
    <scope>NUCLEOTIDE SEQUENCE [LARGE SCALE GENOMIC DNA]</scope>
    <source>
        <strain evidence="4">zg-B89</strain>
    </source>
</reference>
<organism evidence="3 4">
    <name type="scientific">Cellulomonas xiejunii</name>
    <dbReference type="NCBI Taxonomy" id="2968083"/>
    <lineage>
        <taxon>Bacteria</taxon>
        <taxon>Bacillati</taxon>
        <taxon>Actinomycetota</taxon>
        <taxon>Actinomycetes</taxon>
        <taxon>Micrococcales</taxon>
        <taxon>Cellulomonadaceae</taxon>
        <taxon>Cellulomonas</taxon>
    </lineage>
</organism>
<evidence type="ECO:0000259" key="2">
    <source>
        <dbReference type="Pfam" id="PF19843"/>
    </source>
</evidence>
<sequence>MALAGCTNGGNAPPTPTATPAATASPTPTPSPAPEPPSPPVRPEAMATPNADGATAASRYFMELYTYSRLTGDPSLLVELSSSECSTCSAIVDQVSATRDEGKTSEGYAVSVHEATPTELVSGESFTVELRLTEGAGTTRDRAGVVVSETAAAERILRFGLRWNGGWTVEALGVETTG</sequence>
<feature type="compositionally biased region" description="Pro residues" evidence="1">
    <location>
        <begin position="27"/>
        <end position="42"/>
    </location>
</feature>
<accession>A0ABY5KX35</accession>
<evidence type="ECO:0000313" key="3">
    <source>
        <dbReference type="EMBL" id="UUI73822.1"/>
    </source>
</evidence>
<feature type="region of interest" description="Disordered" evidence="1">
    <location>
        <begin position="1"/>
        <end position="49"/>
    </location>
</feature>
<dbReference type="Proteomes" id="UP001316384">
    <property type="component" value="Chromosome"/>
</dbReference>
<name>A0ABY5KX35_9CELL</name>
<dbReference type="InterPro" id="IPR046281">
    <property type="entry name" value="DUF6318"/>
</dbReference>
<dbReference type="EMBL" id="CP101987">
    <property type="protein sequence ID" value="UUI73822.1"/>
    <property type="molecule type" value="Genomic_DNA"/>
</dbReference>
<dbReference type="RefSeq" id="WP_227575964.1">
    <property type="nucleotide sequence ID" value="NZ_CP101987.1"/>
</dbReference>